<organism evidence="2 3">
    <name type="scientific">Rubus argutus</name>
    <name type="common">Southern blackberry</name>
    <dbReference type="NCBI Taxonomy" id="59490"/>
    <lineage>
        <taxon>Eukaryota</taxon>
        <taxon>Viridiplantae</taxon>
        <taxon>Streptophyta</taxon>
        <taxon>Embryophyta</taxon>
        <taxon>Tracheophyta</taxon>
        <taxon>Spermatophyta</taxon>
        <taxon>Magnoliopsida</taxon>
        <taxon>eudicotyledons</taxon>
        <taxon>Gunneridae</taxon>
        <taxon>Pentapetalae</taxon>
        <taxon>rosids</taxon>
        <taxon>fabids</taxon>
        <taxon>Rosales</taxon>
        <taxon>Rosaceae</taxon>
        <taxon>Rosoideae</taxon>
        <taxon>Rosoideae incertae sedis</taxon>
        <taxon>Rubus</taxon>
    </lineage>
</organism>
<dbReference type="SUPFAM" id="SSF50382">
    <property type="entry name" value="Agglutinin"/>
    <property type="match status" value="2"/>
</dbReference>
<comment type="caution">
    <text evidence="2">The sequence shown here is derived from an EMBL/GenBank/DDBJ whole genome shotgun (WGS) entry which is preliminary data.</text>
</comment>
<evidence type="ECO:0000313" key="2">
    <source>
        <dbReference type="EMBL" id="KAK9950689.1"/>
    </source>
</evidence>
<evidence type="ECO:0000259" key="1">
    <source>
        <dbReference type="Pfam" id="PF07468"/>
    </source>
</evidence>
<feature type="domain" description="Agglutinin" evidence="1">
    <location>
        <begin position="5"/>
        <end position="70"/>
    </location>
</feature>
<reference evidence="2 3" key="1">
    <citation type="journal article" date="2023" name="G3 (Bethesda)">
        <title>A chromosome-length genome assembly and annotation of blackberry (Rubus argutus, cv. 'Hillquist').</title>
        <authorList>
            <person name="Bruna T."/>
            <person name="Aryal R."/>
            <person name="Dudchenko O."/>
            <person name="Sargent D.J."/>
            <person name="Mead D."/>
            <person name="Buti M."/>
            <person name="Cavallini A."/>
            <person name="Hytonen T."/>
            <person name="Andres J."/>
            <person name="Pham M."/>
            <person name="Weisz D."/>
            <person name="Mascagni F."/>
            <person name="Usai G."/>
            <person name="Natali L."/>
            <person name="Bassil N."/>
            <person name="Fernandez G.E."/>
            <person name="Lomsadze A."/>
            <person name="Armour M."/>
            <person name="Olukolu B."/>
            <person name="Poorten T."/>
            <person name="Britton C."/>
            <person name="Davik J."/>
            <person name="Ashrafi H."/>
            <person name="Aiden E.L."/>
            <person name="Borodovsky M."/>
            <person name="Worthington M."/>
        </authorList>
    </citation>
    <scope>NUCLEOTIDE SEQUENCE [LARGE SCALE GENOMIC DNA]</scope>
    <source>
        <strain evidence="2">PI 553951</strain>
    </source>
</reference>
<proteinExistence type="predicted"/>
<dbReference type="Gene3D" id="2.80.10.50">
    <property type="match status" value="2"/>
</dbReference>
<dbReference type="EMBL" id="JBEDUW010000001">
    <property type="protein sequence ID" value="KAK9950689.1"/>
    <property type="molecule type" value="Genomic_DNA"/>
</dbReference>
<sequence length="212" mass="24348">MYLVRYTGAFGTNCSSRWIVAAADEPEENKSKISCTLFKLERVNISEGLEFRFRHIQLDKHACLWTCSDPNHRKNFGGLHGGSPAPDKDKFNVYTLVAWESLVNKMNKVAMVPRFVALKLMYNRKYLSITENDPRLPAWFLKCNGEEVVSPLAKFEVEMANNENGLVHIRCCYNNKYLVAANTPTGSGCCSDKYWIHYKKNTLQQHEFNNKP</sequence>
<accession>A0AAW1YQ86</accession>
<keyword evidence="3" id="KW-1185">Reference proteome</keyword>
<dbReference type="PANTHER" id="PTHR39244:SF5">
    <property type="entry name" value="NATTERIN-3-LIKE"/>
    <property type="match status" value="1"/>
</dbReference>
<gene>
    <name evidence="2" type="ORF">M0R45_006164</name>
</gene>
<name>A0AAW1YQ86_RUBAR</name>
<dbReference type="InterPro" id="IPR008998">
    <property type="entry name" value="Agglutinin"/>
</dbReference>
<dbReference type="Proteomes" id="UP001457282">
    <property type="component" value="Unassembled WGS sequence"/>
</dbReference>
<dbReference type="AlphaFoldDB" id="A0AAW1YQ86"/>
<dbReference type="InterPro" id="IPR036242">
    <property type="entry name" value="Agglutinin_dom_sf"/>
</dbReference>
<feature type="domain" description="Agglutinin" evidence="1">
    <location>
        <begin position="112"/>
        <end position="201"/>
    </location>
</feature>
<dbReference type="Pfam" id="PF07468">
    <property type="entry name" value="Agglutinin"/>
    <property type="match status" value="2"/>
</dbReference>
<dbReference type="InterPro" id="IPR053237">
    <property type="entry name" value="Natterin_C"/>
</dbReference>
<protein>
    <recommendedName>
        <fullName evidence="1">Agglutinin domain-containing protein</fullName>
    </recommendedName>
</protein>
<dbReference type="PANTHER" id="PTHR39244">
    <property type="entry name" value="NATTERIN-4"/>
    <property type="match status" value="1"/>
</dbReference>
<evidence type="ECO:0000313" key="3">
    <source>
        <dbReference type="Proteomes" id="UP001457282"/>
    </source>
</evidence>